<evidence type="ECO:0000313" key="2">
    <source>
        <dbReference type="Proteomes" id="UP000000225"/>
    </source>
</evidence>
<dbReference type="KEGG" id="asa:ASA_2134"/>
<evidence type="ECO:0000313" key="1">
    <source>
        <dbReference type="EMBL" id="ABO90199.1"/>
    </source>
</evidence>
<dbReference type="AlphaFoldDB" id="A4SMS7"/>
<gene>
    <name evidence="1" type="ordered locus">ASA_2134</name>
</gene>
<name>A4SMS7_AERS4</name>
<dbReference type="EMBL" id="CP000644">
    <property type="protein sequence ID" value="ABO90199.1"/>
    <property type="molecule type" value="Genomic_DNA"/>
</dbReference>
<reference evidence="2" key="1">
    <citation type="journal article" date="2008" name="BMC Genomics">
        <title>The genome of Aeromonas salmonicida subsp. salmonicida A449: insights into the evolution of a fish pathogen.</title>
        <authorList>
            <person name="Reith M.E."/>
            <person name="Singh R.K."/>
            <person name="Curtis B."/>
            <person name="Boyd J.M."/>
            <person name="Bouevitch A."/>
            <person name="Kimball J."/>
            <person name="Munholland J."/>
            <person name="Murphy C."/>
            <person name="Sarty D."/>
            <person name="Williams J."/>
            <person name="Nash J.H."/>
            <person name="Johnson S.C."/>
            <person name="Brown L.L."/>
        </authorList>
    </citation>
    <scope>NUCLEOTIDE SEQUENCE [LARGE SCALE GENOMIC DNA]</scope>
    <source>
        <strain evidence="2">A449</strain>
    </source>
</reference>
<accession>A4SMS7</accession>
<protein>
    <submittedName>
        <fullName evidence="1">Uncharacterized protein</fullName>
    </submittedName>
</protein>
<sequence length="140" mass="15760">MYRCGGDQQCTRAIRRVLNHAWSAFMKLPVACHTRPLVQGSRREKIAILRQRLQSRQLTIVGLSHLMKQTLQTRLTHPLVLCSAACTGFMLGYEGPQRRGAPVTTGRVTSSLASGIDMFLLVSRLFGQPEQKNKDMSHRQ</sequence>
<dbReference type="Proteomes" id="UP000000225">
    <property type="component" value="Chromosome"/>
</dbReference>
<proteinExistence type="predicted"/>
<dbReference type="HOGENOM" id="CLU_1830865_0_0_6"/>
<organism evidence="1 2">
    <name type="scientific">Aeromonas salmonicida (strain A449)</name>
    <dbReference type="NCBI Taxonomy" id="382245"/>
    <lineage>
        <taxon>Bacteria</taxon>
        <taxon>Pseudomonadati</taxon>
        <taxon>Pseudomonadota</taxon>
        <taxon>Gammaproteobacteria</taxon>
        <taxon>Aeromonadales</taxon>
        <taxon>Aeromonadaceae</taxon>
        <taxon>Aeromonas</taxon>
    </lineage>
</organism>